<feature type="transmembrane region" description="Helical" evidence="1">
    <location>
        <begin position="33"/>
        <end position="51"/>
    </location>
</feature>
<keyword evidence="1" id="KW-1133">Transmembrane helix</keyword>
<accession>A0A1A9W517</accession>
<keyword evidence="1" id="KW-0812">Transmembrane</keyword>
<organism evidence="2 3">
    <name type="scientific">Glossina brevipalpis</name>
    <dbReference type="NCBI Taxonomy" id="37001"/>
    <lineage>
        <taxon>Eukaryota</taxon>
        <taxon>Metazoa</taxon>
        <taxon>Ecdysozoa</taxon>
        <taxon>Arthropoda</taxon>
        <taxon>Hexapoda</taxon>
        <taxon>Insecta</taxon>
        <taxon>Pterygota</taxon>
        <taxon>Neoptera</taxon>
        <taxon>Endopterygota</taxon>
        <taxon>Diptera</taxon>
        <taxon>Brachycera</taxon>
        <taxon>Muscomorpha</taxon>
        <taxon>Hippoboscoidea</taxon>
        <taxon>Glossinidae</taxon>
        <taxon>Glossina</taxon>
    </lineage>
</organism>
<keyword evidence="1" id="KW-0472">Membrane</keyword>
<sequence length="125" mass="14920">MYYYLCDLTLLQNSLYELLKFNFKYNEITQTSTYISVYYMFICIYIAVASAENKVVIYQSQISLELNQNLMYYRNDMKIVFKPVKNMTARQKNDGTSKSDDTSKKTRACYKKRRHVKKMTACKKM</sequence>
<keyword evidence="3" id="KW-1185">Reference proteome</keyword>
<reference evidence="3" key="1">
    <citation type="submission" date="2014-03" db="EMBL/GenBank/DDBJ databases">
        <authorList>
            <person name="Aksoy S."/>
            <person name="Warren W."/>
            <person name="Wilson R.K."/>
        </authorList>
    </citation>
    <scope>NUCLEOTIDE SEQUENCE [LARGE SCALE GENOMIC DNA]</scope>
    <source>
        <strain evidence="3">IAEA</strain>
    </source>
</reference>
<name>A0A1A9W517_9MUSC</name>
<protein>
    <submittedName>
        <fullName evidence="2">Uncharacterized protein</fullName>
    </submittedName>
</protein>
<dbReference type="Proteomes" id="UP000091820">
    <property type="component" value="Unassembled WGS sequence"/>
</dbReference>
<dbReference type="VEuPathDB" id="VectorBase:GBRI006619"/>
<dbReference type="EnsemblMetazoa" id="GBRI006619-RA">
    <property type="protein sequence ID" value="GBRI006619-PA"/>
    <property type="gene ID" value="GBRI006619"/>
</dbReference>
<evidence type="ECO:0000313" key="3">
    <source>
        <dbReference type="Proteomes" id="UP000091820"/>
    </source>
</evidence>
<evidence type="ECO:0000313" key="2">
    <source>
        <dbReference type="EnsemblMetazoa" id="GBRI006619-PA"/>
    </source>
</evidence>
<reference evidence="2" key="2">
    <citation type="submission" date="2020-05" db="UniProtKB">
        <authorList>
            <consortium name="EnsemblMetazoa"/>
        </authorList>
    </citation>
    <scope>IDENTIFICATION</scope>
    <source>
        <strain evidence="2">IAEA</strain>
    </source>
</reference>
<dbReference type="AlphaFoldDB" id="A0A1A9W517"/>
<proteinExistence type="predicted"/>
<evidence type="ECO:0000256" key="1">
    <source>
        <dbReference type="SAM" id="Phobius"/>
    </source>
</evidence>